<comment type="caution">
    <text evidence="12">The sequence shown here is derived from an EMBL/GenBank/DDBJ whole genome shotgun (WGS) entry which is preliminary data.</text>
</comment>
<evidence type="ECO:0000256" key="3">
    <source>
        <dbReference type="ARBA" id="ARBA00022598"/>
    </source>
</evidence>
<comment type="cofactor">
    <cofactor evidence="1">
        <name>Mg(2+)</name>
        <dbReference type="ChEBI" id="CHEBI:18420"/>
    </cofactor>
</comment>
<dbReference type="PANTHER" id="PTHR43785:SF12">
    <property type="entry name" value="TYPE-1 GLUTAMINE SYNTHETASE 2"/>
    <property type="match status" value="1"/>
</dbReference>
<dbReference type="Proteomes" id="UP000051124">
    <property type="component" value="Unassembled WGS sequence"/>
</dbReference>
<dbReference type="InterPro" id="IPR027303">
    <property type="entry name" value="Gln_synth_gly_rich_site"/>
</dbReference>
<feature type="domain" description="GS catalytic" evidence="11">
    <location>
        <begin position="109"/>
        <end position="443"/>
    </location>
</feature>
<sequence length="443" mass="51236">MTYPKEEKEILQFVKEKRIKVVRLWFTDILGQLKGFAITSDQLEEAFSEGMGFDGSSIEGFVRIYESDLLAKPDPKTFALLPWDVEGEPTARMFCDVYTSDGKEYEGDPRYVLKRNLRLAEDMGYSYYVGPELEYFYLRAPDSPTILDEGGYFDVTPVNIGTKLRKRSIFALEQIGIQVEYSHHEVSFSQHEIDLKFQDALTMADFTMTYRLVVKEIAREEGVYATFMPKPIFGINGSGMHIHQSLFKKGRNAFYDRSDQYCLSSAAKHFIAGLLTHAVEITSITNQWVNSYKRLVVGYEAPVYITWGRMNRSALVRVPNYKPGKEQSTRVEYRAPDPGCNPYLAFACMLRAGLRGIEKEYPLPEPFEEDIYAMSEADRRRRAIQSLPDNLYAAIQETERSDLVKETLGPSLFDKFIANRKREWEEYRIQVTDYELKRYLPIL</sequence>
<evidence type="ECO:0000256" key="1">
    <source>
        <dbReference type="ARBA" id="ARBA00001946"/>
    </source>
</evidence>
<dbReference type="InterPro" id="IPR008146">
    <property type="entry name" value="Gln_synth_cat_dom"/>
</dbReference>
<feature type="domain" description="GS beta-grasp" evidence="10">
    <location>
        <begin position="17"/>
        <end position="102"/>
    </location>
</feature>
<dbReference type="GO" id="GO:0004356">
    <property type="term" value="F:glutamine synthetase activity"/>
    <property type="evidence" value="ECO:0007669"/>
    <property type="project" value="InterPro"/>
</dbReference>
<dbReference type="GO" id="GO:0006542">
    <property type="term" value="P:glutamine biosynthetic process"/>
    <property type="evidence" value="ECO:0007669"/>
    <property type="project" value="InterPro"/>
</dbReference>
<keyword evidence="6" id="KW-0067">ATP-binding</keyword>
<dbReference type="GO" id="GO:0046872">
    <property type="term" value="F:metal ion binding"/>
    <property type="evidence" value="ECO:0007669"/>
    <property type="project" value="UniProtKB-KW"/>
</dbReference>
<dbReference type="EMBL" id="LIZT01000003">
    <property type="protein sequence ID" value="KPJ51297.1"/>
    <property type="molecule type" value="Genomic_DNA"/>
</dbReference>
<dbReference type="Pfam" id="PF03951">
    <property type="entry name" value="Gln-synt_N"/>
    <property type="match status" value="1"/>
</dbReference>
<evidence type="ECO:0000256" key="8">
    <source>
        <dbReference type="PROSITE-ProRule" id="PRU01330"/>
    </source>
</evidence>
<comment type="similarity">
    <text evidence="2 8 9">Belongs to the glutamine synthetase family.</text>
</comment>
<dbReference type="FunFam" id="3.30.590.10:FF:000003">
    <property type="entry name" value="Glutamine synthetase 2"/>
    <property type="match status" value="1"/>
</dbReference>
<evidence type="ECO:0000256" key="4">
    <source>
        <dbReference type="ARBA" id="ARBA00022723"/>
    </source>
</evidence>
<keyword evidence="7" id="KW-0460">Magnesium</keyword>
<keyword evidence="5" id="KW-0547">Nucleotide-binding</keyword>
<evidence type="ECO:0000256" key="5">
    <source>
        <dbReference type="ARBA" id="ARBA00022741"/>
    </source>
</evidence>
<evidence type="ECO:0000259" key="11">
    <source>
        <dbReference type="PROSITE" id="PS51987"/>
    </source>
</evidence>
<dbReference type="SUPFAM" id="SSF54368">
    <property type="entry name" value="Glutamine synthetase, N-terminal domain"/>
    <property type="match status" value="1"/>
</dbReference>
<protein>
    <submittedName>
        <fullName evidence="12">Glutamine synthetase</fullName>
    </submittedName>
</protein>
<dbReference type="Gene3D" id="3.30.590.10">
    <property type="entry name" value="Glutamine synthetase/guanido kinase, catalytic domain"/>
    <property type="match status" value="1"/>
</dbReference>
<keyword evidence="4" id="KW-0479">Metal-binding</keyword>
<reference evidence="12 13" key="1">
    <citation type="journal article" date="2015" name="Microbiome">
        <title>Genomic resolution of linkages in carbon, nitrogen, and sulfur cycling among widespread estuary sediment bacteria.</title>
        <authorList>
            <person name="Baker B.J."/>
            <person name="Lazar C.S."/>
            <person name="Teske A.P."/>
            <person name="Dick G.J."/>
        </authorList>
    </citation>
    <scope>NUCLEOTIDE SEQUENCE [LARGE SCALE GENOMIC DNA]</scope>
    <source>
        <strain evidence="12">DG_26</strain>
    </source>
</reference>
<organism evidence="12 13">
    <name type="scientific">candidate division TA06 bacterium DG_26</name>
    <dbReference type="NCBI Taxonomy" id="1703771"/>
    <lineage>
        <taxon>Bacteria</taxon>
        <taxon>Bacteria division TA06</taxon>
    </lineage>
</organism>
<dbReference type="GO" id="GO:0005524">
    <property type="term" value="F:ATP binding"/>
    <property type="evidence" value="ECO:0007669"/>
    <property type="project" value="UniProtKB-KW"/>
</dbReference>
<dbReference type="PROSITE" id="PS00181">
    <property type="entry name" value="GLNA_ATP"/>
    <property type="match status" value="1"/>
</dbReference>
<dbReference type="InterPro" id="IPR036651">
    <property type="entry name" value="Gln_synt_N_sf"/>
</dbReference>
<evidence type="ECO:0000256" key="6">
    <source>
        <dbReference type="ARBA" id="ARBA00022840"/>
    </source>
</evidence>
<dbReference type="PROSITE" id="PS51986">
    <property type="entry name" value="GS_BETA_GRASP"/>
    <property type="match status" value="1"/>
</dbReference>
<accession>A0A0S7WMC5</accession>
<evidence type="ECO:0000256" key="2">
    <source>
        <dbReference type="ARBA" id="ARBA00009897"/>
    </source>
</evidence>
<dbReference type="PATRIC" id="fig|1703771.3.peg.1221"/>
<dbReference type="InterPro" id="IPR014746">
    <property type="entry name" value="Gln_synth/guanido_kin_cat_dom"/>
</dbReference>
<gene>
    <name evidence="12" type="ORF">AMJ40_00380</name>
</gene>
<dbReference type="Pfam" id="PF00120">
    <property type="entry name" value="Gln-synt_C"/>
    <property type="match status" value="1"/>
</dbReference>
<dbReference type="Gene3D" id="3.10.20.70">
    <property type="entry name" value="Glutamine synthetase, N-terminal domain"/>
    <property type="match status" value="1"/>
</dbReference>
<evidence type="ECO:0000256" key="7">
    <source>
        <dbReference type="ARBA" id="ARBA00022842"/>
    </source>
</evidence>
<dbReference type="AlphaFoldDB" id="A0A0S7WMC5"/>
<evidence type="ECO:0000313" key="12">
    <source>
        <dbReference type="EMBL" id="KPJ51297.1"/>
    </source>
</evidence>
<name>A0A0S7WMC5_UNCT6</name>
<dbReference type="PROSITE" id="PS51987">
    <property type="entry name" value="GS_CATALYTIC"/>
    <property type="match status" value="1"/>
</dbReference>
<dbReference type="InterPro" id="IPR008147">
    <property type="entry name" value="Gln_synt_N"/>
</dbReference>
<proteinExistence type="inferred from homology"/>
<evidence type="ECO:0000313" key="13">
    <source>
        <dbReference type="Proteomes" id="UP000051124"/>
    </source>
</evidence>
<keyword evidence="3" id="KW-0436">Ligase</keyword>
<evidence type="ECO:0000256" key="9">
    <source>
        <dbReference type="RuleBase" id="RU000384"/>
    </source>
</evidence>
<dbReference type="SMART" id="SM01230">
    <property type="entry name" value="Gln-synt_C"/>
    <property type="match status" value="1"/>
</dbReference>
<dbReference type="SUPFAM" id="SSF55931">
    <property type="entry name" value="Glutamine synthetase/guanido kinase"/>
    <property type="match status" value="1"/>
</dbReference>
<dbReference type="PANTHER" id="PTHR43785">
    <property type="entry name" value="GAMMA-GLUTAMYLPUTRESCINE SYNTHETASE"/>
    <property type="match status" value="1"/>
</dbReference>
<evidence type="ECO:0000259" key="10">
    <source>
        <dbReference type="PROSITE" id="PS51986"/>
    </source>
</evidence>